<dbReference type="Gene3D" id="3.40.50.1820">
    <property type="entry name" value="alpha/beta hydrolase"/>
    <property type="match status" value="1"/>
</dbReference>
<organism evidence="4 5">
    <name type="scientific">Kalanchoe fedtschenkoi</name>
    <name type="common">Lavender scallops</name>
    <name type="synonym">South American air plant</name>
    <dbReference type="NCBI Taxonomy" id="63787"/>
    <lineage>
        <taxon>Eukaryota</taxon>
        <taxon>Viridiplantae</taxon>
        <taxon>Streptophyta</taxon>
        <taxon>Embryophyta</taxon>
        <taxon>Tracheophyta</taxon>
        <taxon>Spermatophyta</taxon>
        <taxon>Magnoliopsida</taxon>
        <taxon>eudicotyledons</taxon>
        <taxon>Gunneridae</taxon>
        <taxon>Pentapetalae</taxon>
        <taxon>Saxifragales</taxon>
        <taxon>Crassulaceae</taxon>
        <taxon>Kalanchoe</taxon>
    </lineage>
</organism>
<evidence type="ECO:0000313" key="4">
    <source>
        <dbReference type="EnsemblPlants" id="Kaladp0031s0121.1.v1.1"/>
    </source>
</evidence>
<dbReference type="PANTHER" id="PTHR43039">
    <property type="entry name" value="ESTERASE-RELATED"/>
    <property type="match status" value="1"/>
</dbReference>
<name>A0A7N0TAY1_KALFE</name>
<dbReference type="Pfam" id="PF12697">
    <property type="entry name" value="Abhydrolase_6"/>
    <property type="match status" value="1"/>
</dbReference>
<protein>
    <recommendedName>
        <fullName evidence="3">AB hydrolase-1 domain-containing protein</fullName>
    </recommendedName>
</protein>
<evidence type="ECO:0000313" key="5">
    <source>
        <dbReference type="Proteomes" id="UP000594263"/>
    </source>
</evidence>
<reference evidence="4" key="1">
    <citation type="submission" date="2021-01" db="UniProtKB">
        <authorList>
            <consortium name="EnsemblPlants"/>
        </authorList>
    </citation>
    <scope>IDENTIFICATION</scope>
</reference>
<dbReference type="Proteomes" id="UP000594263">
    <property type="component" value="Unplaced"/>
</dbReference>
<keyword evidence="2" id="KW-0378">Hydrolase</keyword>
<dbReference type="OMA" id="WDKIIPV"/>
<evidence type="ECO:0000256" key="2">
    <source>
        <dbReference type="ARBA" id="ARBA00022801"/>
    </source>
</evidence>
<evidence type="ECO:0000259" key="3">
    <source>
        <dbReference type="Pfam" id="PF12697"/>
    </source>
</evidence>
<accession>A0A7N0TAY1</accession>
<dbReference type="AlphaFoldDB" id="A0A7N0TAY1"/>
<dbReference type="EnsemblPlants" id="Kaladp0031s0121.1.v1.1">
    <property type="protein sequence ID" value="Kaladp0031s0121.1.v1.1"/>
    <property type="gene ID" value="Kaladp0031s0121.v1.1"/>
</dbReference>
<dbReference type="GO" id="GO:0016787">
    <property type="term" value="F:hydrolase activity"/>
    <property type="evidence" value="ECO:0007669"/>
    <property type="project" value="UniProtKB-KW"/>
</dbReference>
<comment type="similarity">
    <text evidence="1">Belongs to the AB hydrolase superfamily.</text>
</comment>
<evidence type="ECO:0000256" key="1">
    <source>
        <dbReference type="ARBA" id="ARBA00008645"/>
    </source>
</evidence>
<proteinExistence type="inferred from homology"/>
<dbReference type="InterPro" id="IPR000073">
    <property type="entry name" value="AB_hydrolase_1"/>
</dbReference>
<dbReference type="Gramene" id="Kaladp0031s0121.1.v1.1">
    <property type="protein sequence ID" value="Kaladp0031s0121.1.v1.1"/>
    <property type="gene ID" value="Kaladp0031s0121.v1.1"/>
</dbReference>
<dbReference type="FunFam" id="3.40.50.1820:FF:000042">
    <property type="entry name" value="probable strigolactone esterase DAD2"/>
    <property type="match status" value="1"/>
</dbReference>
<feature type="domain" description="AB hydrolase-1" evidence="3">
    <location>
        <begin position="22"/>
        <end position="262"/>
    </location>
</feature>
<keyword evidence="5" id="KW-1185">Reference proteome</keyword>
<sequence length="277" mass="30321">MLEKGLAGAMNARVAGSGSELVVLAHGFGADQSIWDKIVPCLTGRSRVVLFDWVFSGAVEDEELFDPVRHGSFGGFADDLIGLLEEMGLENEECVFVGHSLACMVGCIASVRRPELFKKLVLVGGSPRYMNTEDYEGGLKPSDIDNILSNIETNFDAWTAFFPTLVIDPADPSSVAKLQKSLRRMRPHIALQMAKTTFLCDERELLGKVATSCTIVQATNDMVVPMSVAEYLRRRITGKTALEVIECEGHFPQLTAHGRLVEVLEDAIGLRDAEEES</sequence>
<dbReference type="InterPro" id="IPR029058">
    <property type="entry name" value="AB_hydrolase_fold"/>
</dbReference>
<dbReference type="SUPFAM" id="SSF53474">
    <property type="entry name" value="alpha/beta-Hydrolases"/>
    <property type="match status" value="1"/>
</dbReference>